<dbReference type="HOGENOM" id="CLU_588187_0_0_1"/>
<dbReference type="VEuPathDB" id="MicrosporidiaDB:THOM_1612"/>
<evidence type="ECO:0000256" key="1">
    <source>
        <dbReference type="SAM" id="Coils"/>
    </source>
</evidence>
<dbReference type="AlphaFoldDB" id="L7JVG3"/>
<evidence type="ECO:0000313" key="3">
    <source>
        <dbReference type="Proteomes" id="UP000011185"/>
    </source>
</evidence>
<dbReference type="OrthoDB" id="10281556at2759"/>
<proteinExistence type="predicted"/>
<organism evidence="2 3">
    <name type="scientific">Trachipleistophora hominis</name>
    <name type="common">Microsporidian parasite</name>
    <dbReference type="NCBI Taxonomy" id="72359"/>
    <lineage>
        <taxon>Eukaryota</taxon>
        <taxon>Fungi</taxon>
        <taxon>Fungi incertae sedis</taxon>
        <taxon>Microsporidia</taxon>
        <taxon>Pleistophoridae</taxon>
        <taxon>Trachipleistophora</taxon>
    </lineage>
</organism>
<gene>
    <name evidence="2" type="ORF">THOM_1612</name>
</gene>
<keyword evidence="1" id="KW-0175">Coiled coil</keyword>
<sequence length="465" mass="52908">MRVMPNKRVKSNSGASPYAHDSTYILHDKNVLDNEDKKSLFINDPLMTQYSKKVFLKISGLIGSTRSTDIPSYDHNTNNECTNVINDYERIGTRGTDAKNEYGNMISIYSDLKRVMDAMAMYRYENRNKDGSKEMDEVIEDSQYVEDLFRNVARNMVVKYTRRNVGCEMKEGFYLCNECMERYVMAERYHESRSVVKKNEDVLNKADKNEDDSVKVGGTITQKNAVSDIKDDGIGYKTDEVENNGVEVVQTGKDLKRVVTANENTEKDLNKVEKAEEETLEEKEGVAKKELPEWLVNGKAADLNGAKLQGKVSAMDKMEEQTAKDMNGKENIEKALKVVNMAMNITKKSEKELNTNINGEIVNEITKVNEMLEKKDNSKQKTDESVTHSGKKRCLLGERTVGPPHFKIKVVRNNKDGDYFVYKPEPREKKSVLLGFEAITNEILKENKAFNTFQGGIKMRKGPGR</sequence>
<dbReference type="EMBL" id="JH993964">
    <property type="protein sequence ID" value="ELQ75419.1"/>
    <property type="molecule type" value="Genomic_DNA"/>
</dbReference>
<evidence type="ECO:0000313" key="2">
    <source>
        <dbReference type="EMBL" id="ELQ75419.1"/>
    </source>
</evidence>
<accession>L7JVG3</accession>
<protein>
    <submittedName>
        <fullName evidence="2">Uncharacterized protein</fullName>
    </submittedName>
</protein>
<dbReference type="InParanoid" id="L7JVG3"/>
<feature type="coiled-coil region" evidence="1">
    <location>
        <begin position="255"/>
        <end position="282"/>
    </location>
</feature>
<reference evidence="2 3" key="1">
    <citation type="journal article" date="2012" name="PLoS Pathog.">
        <title>The genome of the obligate intracellular parasite Trachipleistophora hominis: new insights into microsporidian genome dynamics and reductive evolution.</title>
        <authorList>
            <person name="Heinz E."/>
            <person name="Williams T.A."/>
            <person name="Nakjang S."/>
            <person name="Noel C.J."/>
            <person name="Swan D.C."/>
            <person name="Goldberg A.V."/>
            <person name="Harris S.R."/>
            <person name="Weinmaier T."/>
            <person name="Markert S."/>
            <person name="Becher D."/>
            <person name="Bernhardt J."/>
            <person name="Dagan T."/>
            <person name="Hacker C."/>
            <person name="Lucocq J.M."/>
            <person name="Schweder T."/>
            <person name="Rattei T."/>
            <person name="Hall N."/>
            <person name="Hirt R.P."/>
            <person name="Embley T.M."/>
        </authorList>
    </citation>
    <scope>NUCLEOTIDE SEQUENCE [LARGE SCALE GENOMIC DNA]</scope>
</reference>
<keyword evidence="3" id="KW-1185">Reference proteome</keyword>
<dbReference type="Proteomes" id="UP000011185">
    <property type="component" value="Unassembled WGS sequence"/>
</dbReference>
<name>L7JVG3_TRAHO</name>